<name>A0A841MW45_9BACT</name>
<organism evidence="2 3">
    <name type="scientific">Algoriphagus iocasae</name>
    <dbReference type="NCBI Taxonomy" id="1836499"/>
    <lineage>
        <taxon>Bacteria</taxon>
        <taxon>Pseudomonadati</taxon>
        <taxon>Bacteroidota</taxon>
        <taxon>Cytophagia</taxon>
        <taxon>Cytophagales</taxon>
        <taxon>Cyclobacteriaceae</taxon>
        <taxon>Algoriphagus</taxon>
    </lineage>
</organism>
<dbReference type="RefSeq" id="WP_184497106.1">
    <property type="nucleotide sequence ID" value="NZ_JACIJO010000003.1"/>
</dbReference>
<evidence type="ECO:0000313" key="3">
    <source>
        <dbReference type="Proteomes" id="UP000588604"/>
    </source>
</evidence>
<reference evidence="2 3" key="1">
    <citation type="submission" date="2020-08" db="EMBL/GenBank/DDBJ databases">
        <title>Genomic Encyclopedia of Type Strains, Phase IV (KMG-IV): sequencing the most valuable type-strain genomes for metagenomic binning, comparative biology and taxonomic classification.</title>
        <authorList>
            <person name="Goeker M."/>
        </authorList>
    </citation>
    <scope>NUCLEOTIDE SEQUENCE [LARGE SCALE GENOMIC DNA]</scope>
    <source>
        <strain evidence="2 3">DSM 102044</strain>
    </source>
</reference>
<gene>
    <name evidence="2" type="ORF">FHS59_003919</name>
</gene>
<comment type="caution">
    <text evidence="2">The sequence shown here is derived from an EMBL/GenBank/DDBJ whole genome shotgun (WGS) entry which is preliminary data.</text>
</comment>
<sequence length="165" mass="19104">MDLGNLLYLVAIIGYFIYQITKKKNPSGAEEQVDMPEQKKERPATFEDLMREIREAQKPQRPRANPIPPKPEPVIEEYKRPDSVFQRRSEKRDDDEISYYDGAYEKAKTAAEKAVPISQLEFSETGRKAYEKKSAPTNRYGKLLKNPQSVKDAVVLSEILNRKHF</sequence>
<feature type="region of interest" description="Disordered" evidence="1">
    <location>
        <begin position="53"/>
        <end position="75"/>
    </location>
</feature>
<feature type="region of interest" description="Disordered" evidence="1">
    <location>
        <begin position="26"/>
        <end position="45"/>
    </location>
</feature>
<dbReference type="AlphaFoldDB" id="A0A841MW45"/>
<dbReference type="EMBL" id="JACIJO010000003">
    <property type="protein sequence ID" value="MBB6328276.1"/>
    <property type="molecule type" value="Genomic_DNA"/>
</dbReference>
<evidence type="ECO:0000256" key="1">
    <source>
        <dbReference type="SAM" id="MobiDB-lite"/>
    </source>
</evidence>
<keyword evidence="3" id="KW-1185">Reference proteome</keyword>
<dbReference type="Proteomes" id="UP000588604">
    <property type="component" value="Unassembled WGS sequence"/>
</dbReference>
<evidence type="ECO:0000313" key="2">
    <source>
        <dbReference type="EMBL" id="MBB6328276.1"/>
    </source>
</evidence>
<feature type="compositionally biased region" description="Basic and acidic residues" evidence="1">
    <location>
        <begin position="36"/>
        <end position="45"/>
    </location>
</feature>
<accession>A0A841MW45</accession>
<protein>
    <submittedName>
        <fullName evidence="2">Uncharacterized protein</fullName>
    </submittedName>
</protein>
<proteinExistence type="predicted"/>